<name>A0A346PQS7_9EURY</name>
<dbReference type="KEGG" id="nan:AArc1_1815"/>
<dbReference type="GO" id="GO:0006412">
    <property type="term" value="P:translation"/>
    <property type="evidence" value="ECO:0007669"/>
    <property type="project" value="UniProtKB-UniRule"/>
</dbReference>
<feature type="domain" description="Amidase" evidence="8">
    <location>
        <begin position="14"/>
        <end position="414"/>
    </location>
</feature>
<protein>
    <recommendedName>
        <fullName evidence="7">Glutamyl-tRNA(Gln) amidotransferase subunit A</fullName>
        <shortName evidence="7">Glu-ADT subunit A</shortName>
        <ecNumber evidence="7">6.3.5.7</ecNumber>
    </recommendedName>
</protein>
<proteinExistence type="inferred from homology"/>
<dbReference type="SUPFAM" id="SSF75304">
    <property type="entry name" value="Amidase signature (AS) enzymes"/>
    <property type="match status" value="1"/>
</dbReference>
<feature type="active site" description="Acyl-ester intermediate" evidence="7">
    <location>
        <position position="127"/>
    </location>
</feature>
<dbReference type="Pfam" id="PF01425">
    <property type="entry name" value="Amidase"/>
    <property type="match status" value="1"/>
</dbReference>
<organism evidence="10 11">
    <name type="scientific">Natrarchaeobaculum sulfurireducens</name>
    <dbReference type="NCBI Taxonomy" id="2044521"/>
    <lineage>
        <taxon>Archaea</taxon>
        <taxon>Methanobacteriati</taxon>
        <taxon>Methanobacteriota</taxon>
        <taxon>Stenosarchaea group</taxon>
        <taxon>Halobacteria</taxon>
        <taxon>Halobacteriales</taxon>
        <taxon>Natrialbaceae</taxon>
        <taxon>Natrarchaeobaculum</taxon>
    </lineage>
</organism>
<comment type="function">
    <text evidence="7">Allows the formation of correctly charged Gln-tRNA(Gln) through the transamidation of misacylated Glu-tRNA(Gln) in organisms which lack glutaminyl-tRNA synthetase. The reaction takes place in the presence of glutamine and ATP through an activated gamma-phospho-Glu-tRNA(Gln).</text>
</comment>
<dbReference type="PROSITE" id="PS00571">
    <property type="entry name" value="AMIDASES"/>
    <property type="match status" value="1"/>
</dbReference>
<keyword evidence="11" id="KW-1185">Reference proteome</keyword>
<comment type="similarity">
    <text evidence="1 7">Belongs to the amidase family. GatA subfamily.</text>
</comment>
<dbReference type="InterPro" id="IPR023631">
    <property type="entry name" value="Amidase_dom"/>
</dbReference>
<evidence type="ECO:0000256" key="4">
    <source>
        <dbReference type="ARBA" id="ARBA00022840"/>
    </source>
</evidence>
<keyword evidence="10" id="KW-0808">Transferase</keyword>
<comment type="catalytic activity">
    <reaction evidence="6 7">
        <text>L-glutamyl-tRNA(Gln) + L-glutamine + ATP + H2O = L-glutaminyl-tRNA(Gln) + L-glutamate + ADP + phosphate + H(+)</text>
        <dbReference type="Rhea" id="RHEA:17521"/>
        <dbReference type="Rhea" id="RHEA-COMP:9681"/>
        <dbReference type="Rhea" id="RHEA-COMP:9684"/>
        <dbReference type="ChEBI" id="CHEBI:15377"/>
        <dbReference type="ChEBI" id="CHEBI:15378"/>
        <dbReference type="ChEBI" id="CHEBI:29985"/>
        <dbReference type="ChEBI" id="CHEBI:30616"/>
        <dbReference type="ChEBI" id="CHEBI:43474"/>
        <dbReference type="ChEBI" id="CHEBI:58359"/>
        <dbReference type="ChEBI" id="CHEBI:78520"/>
        <dbReference type="ChEBI" id="CHEBI:78521"/>
        <dbReference type="ChEBI" id="CHEBI:456216"/>
        <dbReference type="EC" id="6.3.5.7"/>
    </reaction>
</comment>
<dbReference type="InterPro" id="IPR000120">
    <property type="entry name" value="Amidase"/>
</dbReference>
<feature type="active site" description="Charge relay system" evidence="7">
    <location>
        <position position="28"/>
    </location>
</feature>
<evidence type="ECO:0000313" key="12">
    <source>
        <dbReference type="Proteomes" id="UP000258707"/>
    </source>
</evidence>
<reference evidence="10" key="3">
    <citation type="journal article" date="2019" name="Int. J. Syst. Evol. Microbiol.">
        <title>Natronolimnobius sulfurireducens sp. nov. and Halalkaliarchaeum desulfuricum gen. nov., sp. nov., the first sulfur-respiring alkaliphilic haloarchaea from hypersaline alkaline lakes.</title>
        <authorList>
            <person name="Sorokin D.Y."/>
            <person name="Yakimov M."/>
            <person name="Messina E."/>
            <person name="Merkel A.Y."/>
            <person name="Bale N.J."/>
            <person name="Sinninghe Damste J.S."/>
        </authorList>
    </citation>
    <scope>NUCLEOTIDE SEQUENCE</scope>
    <source>
        <strain evidence="10">AArc-Mg</strain>
        <strain evidence="9">AArc1</strain>
    </source>
</reference>
<dbReference type="InterPro" id="IPR036928">
    <property type="entry name" value="AS_sf"/>
</dbReference>
<accession>A0A346PQS7</accession>
<evidence type="ECO:0000313" key="10">
    <source>
        <dbReference type="EMBL" id="AXR81872.1"/>
    </source>
</evidence>
<dbReference type="GO" id="GO:0030956">
    <property type="term" value="C:glutamyl-tRNA(Gln) amidotransferase complex"/>
    <property type="evidence" value="ECO:0007669"/>
    <property type="project" value="InterPro"/>
</dbReference>
<evidence type="ECO:0000256" key="6">
    <source>
        <dbReference type="ARBA" id="ARBA00047407"/>
    </source>
</evidence>
<keyword evidence="2 7" id="KW-0436">Ligase</keyword>
<dbReference type="HAMAP" id="MF_00120">
    <property type="entry name" value="GatA"/>
    <property type="match status" value="1"/>
</dbReference>
<dbReference type="Gene3D" id="3.90.1300.10">
    <property type="entry name" value="Amidase signature (AS) domain"/>
    <property type="match status" value="1"/>
</dbReference>
<sequence length="422" mass="43793">MSENIFITEETIDGAADGPLAGQTVAVKDNISTASVRTTCGSAMLEEYVPPYDATVVTRLKEAGATIVGKANMDEFGMGTTNETSYFGSVDNPAAPGHVPGGSSGGSAAAVAAGKADLALGSDTGGSIRCPAAFCGVVGIKPTYGLVSRYGLVAYGNSLEQIGPFANSVEDAASLLEVIAGSDERDATTRADGDETTYADAATGDVDGLSIGIPTELLEGADEGVVETFWDAIGDLEDQGASTHDVSLPSVEHAVEAYYVIAMSEASSNLARFDGVRYGHSGGYDGNWNEAFSAARQEGFGDEVKRRILLGTYALSAGYHDKYYKKAQDARAWVKQDFDEALSDADVLASPTMPVPPFELGESLDDPLQMYLADANTVPVNLADLPAISVPAGETDGLPVGLQLVGPAFDERTLIRAASALE</sequence>
<keyword evidence="4 7" id="KW-0067">ATP-binding</keyword>
<evidence type="ECO:0000256" key="1">
    <source>
        <dbReference type="ARBA" id="ARBA00008069"/>
    </source>
</evidence>
<evidence type="ECO:0000256" key="3">
    <source>
        <dbReference type="ARBA" id="ARBA00022741"/>
    </source>
</evidence>
<keyword evidence="3 7" id="KW-0547">Nucleotide-binding</keyword>
<feature type="active site" description="Charge relay system" evidence="7">
    <location>
        <position position="103"/>
    </location>
</feature>
<comment type="subunit">
    <text evidence="7">Heterotrimer of A, B and C subunits.</text>
</comment>
<dbReference type="RefSeq" id="WP_117364240.1">
    <property type="nucleotide sequence ID" value="NZ_CP024047.1"/>
</dbReference>
<accession>A0A346PF44</accession>
<evidence type="ECO:0000256" key="5">
    <source>
        <dbReference type="ARBA" id="ARBA00022917"/>
    </source>
</evidence>
<dbReference type="Proteomes" id="UP000258707">
    <property type="component" value="Chromosome"/>
</dbReference>
<dbReference type="EC" id="6.3.5.7" evidence="7"/>
<dbReference type="NCBIfam" id="TIGR00132">
    <property type="entry name" value="gatA"/>
    <property type="match status" value="1"/>
</dbReference>
<dbReference type="GO" id="GO:0005524">
    <property type="term" value="F:ATP binding"/>
    <property type="evidence" value="ECO:0007669"/>
    <property type="project" value="UniProtKB-KW"/>
</dbReference>
<evidence type="ECO:0000256" key="7">
    <source>
        <dbReference type="HAMAP-Rule" id="MF_00120"/>
    </source>
</evidence>
<dbReference type="AlphaFoldDB" id="A0A346PQS7"/>
<dbReference type="KEGG" id="nag:AArcMg_1865"/>
<evidence type="ECO:0000259" key="8">
    <source>
        <dbReference type="Pfam" id="PF01425"/>
    </source>
</evidence>
<dbReference type="Proteomes" id="UP000258613">
    <property type="component" value="Chromosome"/>
</dbReference>
<dbReference type="InterPro" id="IPR020556">
    <property type="entry name" value="Amidase_CS"/>
</dbReference>
<evidence type="ECO:0000313" key="9">
    <source>
        <dbReference type="EMBL" id="AXR78139.1"/>
    </source>
</evidence>
<dbReference type="GO" id="GO:0050567">
    <property type="term" value="F:glutaminyl-tRNA synthase (glutamine-hydrolyzing) activity"/>
    <property type="evidence" value="ECO:0007669"/>
    <property type="project" value="UniProtKB-UniRule"/>
</dbReference>
<dbReference type="PANTHER" id="PTHR11895">
    <property type="entry name" value="TRANSAMIDASE"/>
    <property type="match status" value="1"/>
</dbReference>
<dbReference type="GO" id="GO:0016740">
    <property type="term" value="F:transferase activity"/>
    <property type="evidence" value="ECO:0007669"/>
    <property type="project" value="UniProtKB-KW"/>
</dbReference>
<reference evidence="12" key="1">
    <citation type="submission" date="2017-10" db="EMBL/GenBank/DDBJ databases">
        <title>Phenotypic and genomic properties of facultatively anaerobic sulfur-reducing natronoarchaea from hypersaline soda lakes.</title>
        <authorList>
            <person name="Sorokin D.Y."/>
            <person name="Kublanov I.V."/>
            <person name="Roman P."/>
            <person name="Sinninghe Damste J.S."/>
            <person name="Golyshin P.N."/>
            <person name="Rojo D."/>
            <person name="Ciordia S."/>
            <person name="Mena Md.C."/>
            <person name="Ferrer M."/>
            <person name="Messina E."/>
            <person name="Smedile F."/>
            <person name="La Spada G."/>
            <person name="La Cono V."/>
            <person name="Yakimov M.M."/>
        </authorList>
    </citation>
    <scope>NUCLEOTIDE SEQUENCE [LARGE SCALE GENOMIC DNA]</scope>
    <source>
        <strain evidence="12">AArc1</strain>
    </source>
</reference>
<evidence type="ECO:0000313" key="11">
    <source>
        <dbReference type="Proteomes" id="UP000258613"/>
    </source>
</evidence>
<reference evidence="11" key="2">
    <citation type="submission" date="2018-02" db="EMBL/GenBank/DDBJ databases">
        <title>Phenotypic and genomic properties of facultatively anaerobic sulfur-reducing natronoarchaea from hypersaline soda lakes.</title>
        <authorList>
            <person name="Sorokin D.Y."/>
            <person name="Kublanov I.V."/>
            <person name="Roman P."/>
            <person name="Sinninghe Damste J.S."/>
            <person name="Golyshin P.N."/>
            <person name="Rojo D."/>
            <person name="Ciordia S."/>
            <person name="Mena M.D.C."/>
            <person name="Ferrer M."/>
            <person name="Messina E."/>
            <person name="Smedile F."/>
            <person name="La Spada G."/>
            <person name="La Cono V."/>
            <person name="Yakimov M.M."/>
        </authorList>
    </citation>
    <scope>NUCLEOTIDE SEQUENCE [LARGE SCALE GENOMIC DNA]</scope>
    <source>
        <strain evidence="11">AArc-Mg</strain>
    </source>
</reference>
<dbReference type="GeneID" id="37642356"/>
<gene>
    <name evidence="7" type="primary">gatA</name>
    <name evidence="9" type="ORF">AArc1_1815</name>
    <name evidence="10" type="ORF">AArcMg_1865</name>
</gene>
<keyword evidence="5 7" id="KW-0648">Protein biosynthesis</keyword>
<dbReference type="EMBL" id="CP024047">
    <property type="protein sequence ID" value="AXR78139.1"/>
    <property type="molecule type" value="Genomic_DNA"/>
</dbReference>
<dbReference type="OrthoDB" id="7931at2157"/>
<dbReference type="EMBL" id="CP027033">
    <property type="protein sequence ID" value="AXR81872.1"/>
    <property type="molecule type" value="Genomic_DNA"/>
</dbReference>
<dbReference type="InterPro" id="IPR004412">
    <property type="entry name" value="GatA"/>
</dbReference>
<dbReference type="PANTHER" id="PTHR11895:SF7">
    <property type="entry name" value="GLUTAMYL-TRNA(GLN) AMIDOTRANSFERASE SUBUNIT A, MITOCHONDRIAL"/>
    <property type="match status" value="1"/>
</dbReference>
<evidence type="ECO:0000256" key="2">
    <source>
        <dbReference type="ARBA" id="ARBA00022598"/>
    </source>
</evidence>